<dbReference type="AlphaFoldDB" id="A0A1G4I950"/>
<dbReference type="CDD" id="cd00170">
    <property type="entry name" value="SEC14"/>
    <property type="match status" value="1"/>
</dbReference>
<dbReference type="PROSITE" id="PS50191">
    <property type="entry name" value="CRAL_TRIO"/>
    <property type="match status" value="1"/>
</dbReference>
<evidence type="ECO:0000259" key="2">
    <source>
        <dbReference type="PROSITE" id="PS50191"/>
    </source>
</evidence>
<dbReference type="EMBL" id="CZPT02001022">
    <property type="protein sequence ID" value="SCU68617.1"/>
    <property type="molecule type" value="Genomic_DNA"/>
</dbReference>
<sequence length="445" mass="51304">MSTHEVDVLLSHLGYEATTHRKQLQDLKNRIGIAHTHFDCWLYAFLESKDFNVPETIRIVEERETMERTELCNYTNVDTDIHSELARGVVQIIGSDRLGRVCLYVCTARYATGVKNHSEYVKMLDVVMTYATRLREENKSCRVILLIDQQNAEVLKSMELCFQKTVATRISRFYPGLIERVFIVNMSKIAAVVARPLLNRALKDISGSIVVVSEAELRRGFLLQWFDQAVLPTELGGELNTVEPARWRAFADAVTCHFCELQKAIKQDNLTVKEWELHQLQLRAAGRQLQCKDGEAEPFGDITKARHEYGDRHERGNRSYAEEQYHLMRNYCSVRDEIIKVELIKRNLVLRSMSGCCKDGEQTCHYFREKYRKVKRHLAEEKHYLFYVKIAAGVAAAILLAAVFFVCRVTLIWWDWVLREDITTLIIAVVAGAFSAVHLPWGMNV</sequence>
<accession>A0A1G4I950</accession>
<dbReference type="Pfam" id="PF24044">
    <property type="entry name" value="DUF7353"/>
    <property type="match status" value="1"/>
</dbReference>
<name>A0A1G4I950_TRYEQ</name>
<keyword evidence="1" id="KW-0472">Membrane</keyword>
<dbReference type="GO" id="GO:0140284">
    <property type="term" value="C:endoplasmic reticulum-endosome membrane contact site"/>
    <property type="evidence" value="ECO:0007669"/>
    <property type="project" value="TreeGrafter"/>
</dbReference>
<keyword evidence="1" id="KW-0812">Transmembrane</keyword>
<comment type="caution">
    <text evidence="3">The sequence shown here is derived from an EMBL/GenBank/DDBJ whole genome shotgun (WGS) entry which is preliminary data.</text>
</comment>
<dbReference type="RefSeq" id="XP_067079747.1">
    <property type="nucleotide sequence ID" value="XM_067223646.1"/>
</dbReference>
<protein>
    <submittedName>
        <fullName evidence="3">CRAL/TRIO domain containing protein, putative</fullName>
    </submittedName>
</protein>
<evidence type="ECO:0000313" key="3">
    <source>
        <dbReference type="EMBL" id="SCU68617.1"/>
    </source>
</evidence>
<proteinExistence type="predicted"/>
<dbReference type="Gene3D" id="3.40.525.10">
    <property type="entry name" value="CRAL-TRIO lipid binding domain"/>
    <property type="match status" value="1"/>
</dbReference>
<organism evidence="3 4">
    <name type="scientific">Trypanosoma equiperdum</name>
    <dbReference type="NCBI Taxonomy" id="5694"/>
    <lineage>
        <taxon>Eukaryota</taxon>
        <taxon>Discoba</taxon>
        <taxon>Euglenozoa</taxon>
        <taxon>Kinetoplastea</taxon>
        <taxon>Metakinetoplastina</taxon>
        <taxon>Trypanosomatida</taxon>
        <taxon>Trypanosomatidae</taxon>
        <taxon>Trypanosoma</taxon>
    </lineage>
</organism>
<keyword evidence="4" id="KW-1185">Reference proteome</keyword>
<dbReference type="Pfam" id="PF00650">
    <property type="entry name" value="CRAL_TRIO"/>
    <property type="match status" value="1"/>
</dbReference>
<keyword evidence="1" id="KW-1133">Transmembrane helix</keyword>
<dbReference type="PANTHER" id="PTHR46384">
    <property type="entry name" value="MOTILE SPERM DOMAIN-CONTAINING PROTEIN 2"/>
    <property type="match status" value="1"/>
</dbReference>
<feature type="transmembrane region" description="Helical" evidence="1">
    <location>
        <begin position="384"/>
        <end position="410"/>
    </location>
</feature>
<dbReference type="InterPro" id="IPR053012">
    <property type="entry name" value="ER-organelle_contact"/>
</dbReference>
<dbReference type="SUPFAM" id="SSF52087">
    <property type="entry name" value="CRAL/TRIO domain"/>
    <property type="match status" value="1"/>
</dbReference>
<evidence type="ECO:0000256" key="1">
    <source>
        <dbReference type="SAM" id="Phobius"/>
    </source>
</evidence>
<dbReference type="GeneID" id="92379812"/>
<dbReference type="InterPro" id="IPR036865">
    <property type="entry name" value="CRAL-TRIO_dom_sf"/>
</dbReference>
<dbReference type="InterPro" id="IPR055777">
    <property type="entry name" value="DUF7353"/>
</dbReference>
<feature type="transmembrane region" description="Helical" evidence="1">
    <location>
        <begin position="422"/>
        <end position="441"/>
    </location>
</feature>
<dbReference type="PANTHER" id="PTHR46384:SF2">
    <property type="entry name" value="CRAL-TRIO DOMAIN-CONTAINING PROTEIN"/>
    <property type="match status" value="1"/>
</dbReference>
<gene>
    <name evidence="3" type="ORF">TEOVI_000587300</name>
</gene>
<feature type="domain" description="CRAL-TRIO" evidence="2">
    <location>
        <begin position="78"/>
        <end position="243"/>
    </location>
</feature>
<dbReference type="InterPro" id="IPR001251">
    <property type="entry name" value="CRAL-TRIO_dom"/>
</dbReference>
<dbReference type="Proteomes" id="UP000195570">
    <property type="component" value="Unassembled WGS sequence"/>
</dbReference>
<evidence type="ECO:0000313" key="4">
    <source>
        <dbReference type="Proteomes" id="UP000195570"/>
    </source>
</evidence>
<dbReference type="GO" id="GO:0012505">
    <property type="term" value="C:endomembrane system"/>
    <property type="evidence" value="ECO:0007669"/>
    <property type="project" value="TreeGrafter"/>
</dbReference>
<dbReference type="VEuPathDB" id="TriTrypDB:TEOVI_000587300"/>
<reference evidence="3" key="1">
    <citation type="submission" date="2016-09" db="EMBL/GenBank/DDBJ databases">
        <authorList>
            <person name="Hebert L."/>
            <person name="Moumen B."/>
        </authorList>
    </citation>
    <scope>NUCLEOTIDE SEQUENCE [LARGE SCALE GENOMIC DNA]</scope>
    <source>
        <strain evidence="3">OVI</strain>
    </source>
</reference>